<dbReference type="EMBL" id="MYFO01000017">
    <property type="protein sequence ID" value="TFE86696.1"/>
    <property type="molecule type" value="Genomic_DNA"/>
</dbReference>
<dbReference type="Pfam" id="PF09861">
    <property type="entry name" value="Lar_N"/>
    <property type="match status" value="1"/>
</dbReference>
<reference evidence="3 4" key="1">
    <citation type="submission" date="2017-03" db="EMBL/GenBank/DDBJ databases">
        <title>Isolation of Levoglucosan Utilizing Bacteria.</title>
        <authorList>
            <person name="Arya A.S."/>
        </authorList>
    </citation>
    <scope>NUCLEOTIDE SEQUENCE [LARGE SCALE GENOMIC DNA]</scope>
    <source>
        <strain evidence="3 4">MEC069</strain>
    </source>
</reference>
<evidence type="ECO:0000313" key="4">
    <source>
        <dbReference type="Proteomes" id="UP000298246"/>
    </source>
</evidence>
<dbReference type="PANTHER" id="PTHR33171:SF17">
    <property type="entry name" value="LARA-LIKE N-TERMINAL DOMAIN-CONTAINING PROTEIN"/>
    <property type="match status" value="1"/>
</dbReference>
<dbReference type="Gene3D" id="3.90.226.30">
    <property type="match status" value="1"/>
</dbReference>
<sequence>MYVLPYGKSSVTLELPPGVSADWISYRRPSAAGLRPVRSGAAGGLTADDAEISRALSAPIGAPALQEAARGFRSAVILISDMSRLCPSYVFLERLLDELNAAGIPDGSIRIIVALGMHRKMTADELAALVGPAAFRRVSVLNHSPLPEDCIRLGVTSRGVPVEINRLVVEAEFRMVTGNLEPHHLAGISGGVKALVPGVASAACIEANHALSAGSGGQAQPGSPDNAVRSDMEEALRFLPVHYLLNVVVDHERNLLGAVAGDVLAAHRAGLQLVRDCFLVDVPQRYELTVVSAGGFPKDTQLYQAVKSLKNAAAITRKGGRILLLAQCPELYGNGIFQFWIETIGDAARMTGMLRERFVLGAHKIESIAQVLNRHEVLLYSSVPDSTAELVGFHPISDLNAAVRELHSRCPRPCPNIALMPYGGLTFPQIAAP</sequence>
<evidence type="ECO:0000313" key="3">
    <source>
        <dbReference type="EMBL" id="TFE86696.1"/>
    </source>
</evidence>
<name>A0A4Y8PZ60_9BACL</name>
<dbReference type="InterPro" id="IPR018657">
    <property type="entry name" value="LarA-like_N"/>
</dbReference>
<dbReference type="InterPro" id="IPR048520">
    <property type="entry name" value="LarA_C"/>
</dbReference>
<dbReference type="NCBIfam" id="NF033504">
    <property type="entry name" value="Ni_dep_LarA"/>
    <property type="match status" value="1"/>
</dbReference>
<dbReference type="Pfam" id="PF21113">
    <property type="entry name" value="LarA_C"/>
    <property type="match status" value="1"/>
</dbReference>
<organism evidence="3 4">
    <name type="scientific">Paenibacillus athensensis</name>
    <dbReference type="NCBI Taxonomy" id="1967502"/>
    <lineage>
        <taxon>Bacteria</taxon>
        <taxon>Bacillati</taxon>
        <taxon>Bacillota</taxon>
        <taxon>Bacilli</taxon>
        <taxon>Bacillales</taxon>
        <taxon>Paenibacillaceae</taxon>
        <taxon>Paenibacillus</taxon>
    </lineage>
</organism>
<gene>
    <name evidence="3" type="ORF">B5M42_13790</name>
</gene>
<dbReference type="InterPro" id="IPR047926">
    <property type="entry name" value="Ni_dep_LarA"/>
</dbReference>
<dbReference type="Gene3D" id="3.40.50.11440">
    <property type="match status" value="1"/>
</dbReference>
<dbReference type="PANTHER" id="PTHR33171">
    <property type="entry name" value="LAR_N DOMAIN-CONTAINING PROTEIN"/>
    <property type="match status" value="1"/>
</dbReference>
<proteinExistence type="predicted"/>
<dbReference type="Proteomes" id="UP000298246">
    <property type="component" value="Unassembled WGS sequence"/>
</dbReference>
<protein>
    <submittedName>
        <fullName evidence="3">Uncharacterized protein</fullName>
    </submittedName>
</protein>
<accession>A0A4Y8PZ60</accession>
<feature type="domain" description="LarA-like N-terminal" evidence="1">
    <location>
        <begin position="48"/>
        <end position="213"/>
    </location>
</feature>
<dbReference type="OrthoDB" id="9770545at2"/>
<dbReference type="RefSeq" id="WP_134753781.1">
    <property type="nucleotide sequence ID" value="NZ_MYFO02000003.1"/>
</dbReference>
<dbReference type="GO" id="GO:0050043">
    <property type="term" value="F:lactate racemase activity"/>
    <property type="evidence" value="ECO:0007669"/>
    <property type="project" value="InterPro"/>
</dbReference>
<dbReference type="AlphaFoldDB" id="A0A4Y8PZ60"/>
<feature type="domain" description="Lactate racemase C-terminal" evidence="2">
    <location>
        <begin position="287"/>
        <end position="404"/>
    </location>
</feature>
<evidence type="ECO:0000259" key="1">
    <source>
        <dbReference type="Pfam" id="PF09861"/>
    </source>
</evidence>
<dbReference type="InterPro" id="IPR048068">
    <property type="entry name" value="LarA-like"/>
</dbReference>
<comment type="caution">
    <text evidence="3">The sequence shown here is derived from an EMBL/GenBank/DDBJ whole genome shotgun (WGS) entry which is preliminary data.</text>
</comment>
<evidence type="ECO:0000259" key="2">
    <source>
        <dbReference type="Pfam" id="PF21113"/>
    </source>
</evidence>
<keyword evidence="4" id="KW-1185">Reference proteome</keyword>
<dbReference type="InterPro" id="IPR043166">
    <property type="entry name" value="LarA-like_C"/>
</dbReference>